<evidence type="ECO:0000256" key="7">
    <source>
        <dbReference type="SAM" id="MobiDB-lite"/>
    </source>
</evidence>
<accession>A0A6A6GLP1</accession>
<evidence type="ECO:0000313" key="9">
    <source>
        <dbReference type="EMBL" id="KAF2226645.1"/>
    </source>
</evidence>
<gene>
    <name evidence="9" type="ORF">BDZ85DRAFT_52645</name>
</gene>
<dbReference type="AlphaFoldDB" id="A0A6A6GLP1"/>
<evidence type="ECO:0000256" key="3">
    <source>
        <dbReference type="ARBA" id="ARBA00023015"/>
    </source>
</evidence>
<dbReference type="InterPro" id="IPR037817">
    <property type="entry name" value="TAF7"/>
</dbReference>
<evidence type="ECO:0000256" key="4">
    <source>
        <dbReference type="ARBA" id="ARBA00023163"/>
    </source>
</evidence>
<feature type="compositionally biased region" description="Low complexity" evidence="7">
    <location>
        <begin position="448"/>
        <end position="459"/>
    </location>
</feature>
<dbReference type="PANTHER" id="PTHR12228">
    <property type="entry name" value="TRANSCRIPTION INITIATION FACTOR TFIID 55 KD SUBUNIT-RELATED"/>
    <property type="match status" value="1"/>
</dbReference>
<comment type="subcellular location">
    <subcellularLocation>
        <location evidence="1">Nucleus</location>
    </subcellularLocation>
</comment>
<feature type="region of interest" description="Disordered" evidence="7">
    <location>
        <begin position="1"/>
        <end position="161"/>
    </location>
</feature>
<dbReference type="InterPro" id="IPR006751">
    <property type="entry name" value="TAFII55_prot_cons_reg"/>
</dbReference>
<evidence type="ECO:0000256" key="2">
    <source>
        <dbReference type="ARBA" id="ARBA00009368"/>
    </source>
</evidence>
<evidence type="ECO:0000259" key="8">
    <source>
        <dbReference type="SMART" id="SM01370"/>
    </source>
</evidence>
<proteinExistence type="inferred from homology"/>
<feature type="region of interest" description="Disordered" evidence="7">
    <location>
        <begin position="448"/>
        <end position="507"/>
    </location>
</feature>
<keyword evidence="4" id="KW-0804">Transcription</keyword>
<dbReference type="Pfam" id="PF04658">
    <property type="entry name" value="TAFII55_N"/>
    <property type="match status" value="1"/>
</dbReference>
<dbReference type="OrthoDB" id="153872at2759"/>
<comment type="similarity">
    <text evidence="2">Belongs to the TAF7 family.</text>
</comment>
<feature type="compositionally biased region" description="Acidic residues" evidence="7">
    <location>
        <begin position="482"/>
        <end position="501"/>
    </location>
</feature>
<keyword evidence="6" id="KW-0175">Coiled coil</keyword>
<evidence type="ECO:0000256" key="6">
    <source>
        <dbReference type="SAM" id="Coils"/>
    </source>
</evidence>
<feature type="compositionally biased region" description="Pro residues" evidence="7">
    <location>
        <begin position="52"/>
        <end position="62"/>
    </location>
</feature>
<feature type="compositionally biased region" description="Basic residues" evidence="7">
    <location>
        <begin position="64"/>
        <end position="73"/>
    </location>
</feature>
<dbReference type="Proteomes" id="UP000799538">
    <property type="component" value="Unassembled WGS sequence"/>
</dbReference>
<name>A0A6A6GLP1_9PEZI</name>
<feature type="coiled-coil region" evidence="6">
    <location>
        <begin position="335"/>
        <end position="362"/>
    </location>
</feature>
<keyword evidence="10" id="KW-1185">Reference proteome</keyword>
<evidence type="ECO:0000313" key="10">
    <source>
        <dbReference type="Proteomes" id="UP000799538"/>
    </source>
</evidence>
<dbReference type="CDD" id="cd08047">
    <property type="entry name" value="TAF7"/>
    <property type="match status" value="1"/>
</dbReference>
<evidence type="ECO:0000256" key="1">
    <source>
        <dbReference type="ARBA" id="ARBA00004123"/>
    </source>
</evidence>
<dbReference type="PANTHER" id="PTHR12228:SF0">
    <property type="entry name" value="TATA-BOX BINDING PROTEIN ASSOCIATED FACTOR 7"/>
    <property type="match status" value="1"/>
</dbReference>
<dbReference type="GO" id="GO:0005669">
    <property type="term" value="C:transcription factor TFIID complex"/>
    <property type="evidence" value="ECO:0007669"/>
    <property type="project" value="InterPro"/>
</dbReference>
<dbReference type="SMART" id="SM01370">
    <property type="entry name" value="TAFII55_N"/>
    <property type="match status" value="1"/>
</dbReference>
<keyword evidence="3" id="KW-0805">Transcription regulation</keyword>
<evidence type="ECO:0000256" key="5">
    <source>
        <dbReference type="ARBA" id="ARBA00023242"/>
    </source>
</evidence>
<feature type="compositionally biased region" description="Low complexity" evidence="7">
    <location>
        <begin position="7"/>
        <end position="32"/>
    </location>
</feature>
<reference evidence="10" key="1">
    <citation type="journal article" date="2020" name="Stud. Mycol.">
        <title>101 Dothideomycetes genomes: A test case for predicting lifestyles and emergence of pathogens.</title>
        <authorList>
            <person name="Haridas S."/>
            <person name="Albert R."/>
            <person name="Binder M."/>
            <person name="Bloem J."/>
            <person name="LaButti K."/>
            <person name="Salamov A."/>
            <person name="Andreopoulos B."/>
            <person name="Baker S."/>
            <person name="Barry K."/>
            <person name="Bills G."/>
            <person name="Bluhm B."/>
            <person name="Cannon C."/>
            <person name="Castanera R."/>
            <person name="Culley D."/>
            <person name="Daum C."/>
            <person name="Ezra D."/>
            <person name="Gonzalez J."/>
            <person name="Henrissat B."/>
            <person name="Kuo A."/>
            <person name="Liang C."/>
            <person name="Lipzen A."/>
            <person name="Lutzoni F."/>
            <person name="Magnuson J."/>
            <person name="Mondo S."/>
            <person name="Nolan M."/>
            <person name="Ohm R."/>
            <person name="Pangilinan J."/>
            <person name="Park H.-J."/>
            <person name="Ramirez L."/>
            <person name="Alfaro M."/>
            <person name="Sun H."/>
            <person name="Tritt A."/>
            <person name="Yoshinaga Y."/>
            <person name="Zwiers L.-H."/>
            <person name="Turgeon B."/>
            <person name="Goodwin S."/>
            <person name="Spatafora J."/>
            <person name="Crous P."/>
            <person name="Grigoriev I."/>
        </authorList>
    </citation>
    <scope>NUCLEOTIDE SEQUENCE [LARGE SCALE GENOMIC DNA]</scope>
    <source>
        <strain evidence="10">CECT 20119</strain>
    </source>
</reference>
<keyword evidence="5" id="KW-0539">Nucleus</keyword>
<organism evidence="9 10">
    <name type="scientific">Elsinoe ampelina</name>
    <dbReference type="NCBI Taxonomy" id="302913"/>
    <lineage>
        <taxon>Eukaryota</taxon>
        <taxon>Fungi</taxon>
        <taxon>Dikarya</taxon>
        <taxon>Ascomycota</taxon>
        <taxon>Pezizomycotina</taxon>
        <taxon>Dothideomycetes</taxon>
        <taxon>Dothideomycetidae</taxon>
        <taxon>Myriangiales</taxon>
        <taxon>Elsinoaceae</taxon>
        <taxon>Elsinoe</taxon>
    </lineage>
</organism>
<protein>
    <submittedName>
        <fullName evidence="9">TAFII55 protein conserved region-domain-containing protein</fullName>
    </submittedName>
</protein>
<dbReference type="EMBL" id="ML992502">
    <property type="protein sequence ID" value="KAF2226645.1"/>
    <property type="molecule type" value="Genomic_DNA"/>
</dbReference>
<dbReference type="GO" id="GO:0051123">
    <property type="term" value="P:RNA polymerase II preinitiation complex assembly"/>
    <property type="evidence" value="ECO:0007669"/>
    <property type="project" value="TreeGrafter"/>
</dbReference>
<dbReference type="GO" id="GO:0016251">
    <property type="term" value="F:RNA polymerase II general transcription initiation factor activity"/>
    <property type="evidence" value="ECO:0007669"/>
    <property type="project" value="TreeGrafter"/>
</dbReference>
<feature type="domain" description="TAFII55 protein conserved region" evidence="8">
    <location>
        <begin position="178"/>
        <end position="361"/>
    </location>
</feature>
<sequence length="567" mass="61476">MPFKIKTSSLAGSPTTATPTSAAATPTPGTSKPRIKLKSSAPPTPASEFPPQAEPLAPPPGLPKAKRVTKPTKRAAESDISPAPKRAATDGPARRISFKLGGPNGSLADIKTENGPPSAAIADTPTSAGPRIGLKLQKRRKSSGPKNLSLVTKGAPPVRPVGVGYDSEASDAEIDPAVEQQFVMRMPAPDVFRGNERVRAMVEGDTKYVREAVENKTLGMSLAEGGADVSFRFVSRDLRRAVVTIRGNKYAAVLVELPCLVESMKSWDRKGGWWKVADISQMMLILGPVGLSGGAGSVEDEAKTYKLPKEVDADFRYAHGLTPPMHWVRKRRFRKRVSYRDIENVEEEVERLLKEDKECLSRGGKVDWKVYDGNQTNVDEGDLEDAEGEYIDSTEDAYGMGIAQTPSQYQEEEDDADLLAGLENMDEDEPAGADTALGVSDMVDVTRSSSAAAQGSSAADTPAQAETPAYESEVPQAREESSSDEDEDDDDASADAVDEDAVAEKNELQAQQEEIADLEKEVAHKRQELDRMTNQLLKQRVRTALKGLEDELAMKKKAFDMEDEDDE</sequence>